<evidence type="ECO:0000313" key="1">
    <source>
        <dbReference type="EMBL" id="PMD48937.1"/>
    </source>
</evidence>
<dbReference type="OrthoDB" id="9977941at2759"/>
<sequence length="144" mass="14998">MLPPPPSQGLGINGIKYFNSSIYYTNSGTSELLAHTLDPHTGRAPLSSTAIPLANVTVPDDLILDPFNPKLAFVCSQGLGAVLRVNMETGTAVPIANNFTGPSAVAWGRDVSDESSLYLTTNGGIQGDAALQGVNRIDLGSMVL</sequence>
<reference evidence="1 2" key="1">
    <citation type="submission" date="2016-04" db="EMBL/GenBank/DDBJ databases">
        <title>A degradative enzymes factory behind the ericoid mycorrhizal symbiosis.</title>
        <authorList>
            <consortium name="DOE Joint Genome Institute"/>
            <person name="Martino E."/>
            <person name="Morin E."/>
            <person name="Grelet G."/>
            <person name="Kuo A."/>
            <person name="Kohler A."/>
            <person name="Daghino S."/>
            <person name="Barry K."/>
            <person name="Choi C."/>
            <person name="Cichocki N."/>
            <person name="Clum A."/>
            <person name="Copeland A."/>
            <person name="Hainaut M."/>
            <person name="Haridas S."/>
            <person name="Labutti K."/>
            <person name="Lindquist E."/>
            <person name="Lipzen A."/>
            <person name="Khouja H.-R."/>
            <person name="Murat C."/>
            <person name="Ohm R."/>
            <person name="Olson A."/>
            <person name="Spatafora J."/>
            <person name="Veneault-Fourrey C."/>
            <person name="Henrissat B."/>
            <person name="Grigoriev I."/>
            <person name="Martin F."/>
            <person name="Perotto S."/>
        </authorList>
    </citation>
    <scope>NUCLEOTIDE SEQUENCE [LARGE SCALE GENOMIC DNA]</scope>
    <source>
        <strain evidence="1 2">F</strain>
    </source>
</reference>
<evidence type="ECO:0008006" key="3">
    <source>
        <dbReference type="Google" id="ProtNLM"/>
    </source>
</evidence>
<dbReference type="SUPFAM" id="SSF63825">
    <property type="entry name" value="YWTD domain"/>
    <property type="match status" value="1"/>
</dbReference>
<evidence type="ECO:0000313" key="2">
    <source>
        <dbReference type="Proteomes" id="UP000235786"/>
    </source>
</evidence>
<keyword evidence="2" id="KW-1185">Reference proteome</keyword>
<organism evidence="1 2">
    <name type="scientific">Hyaloscypha variabilis (strain UAMH 11265 / GT02V1 / F)</name>
    <name type="common">Meliniomyces variabilis</name>
    <dbReference type="NCBI Taxonomy" id="1149755"/>
    <lineage>
        <taxon>Eukaryota</taxon>
        <taxon>Fungi</taxon>
        <taxon>Dikarya</taxon>
        <taxon>Ascomycota</taxon>
        <taxon>Pezizomycotina</taxon>
        <taxon>Leotiomycetes</taxon>
        <taxon>Helotiales</taxon>
        <taxon>Hyaloscyphaceae</taxon>
        <taxon>Hyaloscypha</taxon>
        <taxon>Hyaloscypha variabilis</taxon>
    </lineage>
</organism>
<dbReference type="PANTHER" id="PTHR42060">
    <property type="entry name" value="NHL REPEAT-CONTAINING PROTEIN-RELATED"/>
    <property type="match status" value="1"/>
</dbReference>
<proteinExistence type="predicted"/>
<dbReference type="Proteomes" id="UP000235786">
    <property type="component" value="Unassembled WGS sequence"/>
</dbReference>
<dbReference type="Gene3D" id="2.120.10.30">
    <property type="entry name" value="TolB, C-terminal domain"/>
    <property type="match status" value="1"/>
</dbReference>
<dbReference type="PANTHER" id="PTHR42060:SF1">
    <property type="entry name" value="NHL REPEAT-CONTAINING PROTEIN"/>
    <property type="match status" value="1"/>
</dbReference>
<name>A0A2J6SDU1_HYAVF</name>
<accession>A0A2J6SDU1</accession>
<gene>
    <name evidence="1" type="ORF">L207DRAFT_505940</name>
</gene>
<dbReference type="InterPro" id="IPR011042">
    <property type="entry name" value="6-blade_b-propeller_TolB-like"/>
</dbReference>
<dbReference type="InterPro" id="IPR052998">
    <property type="entry name" value="Hetero-Diels-Alderase-like"/>
</dbReference>
<dbReference type="EMBL" id="KZ613937">
    <property type="protein sequence ID" value="PMD48937.1"/>
    <property type="molecule type" value="Genomic_DNA"/>
</dbReference>
<dbReference type="AlphaFoldDB" id="A0A2J6SDU1"/>
<protein>
    <recommendedName>
        <fullName evidence="3">SMP-30/Gluconolactonase/LRE-like region domain-containing protein</fullName>
    </recommendedName>
</protein>